<comment type="caution">
    <text evidence="1">The sequence shown here is derived from an EMBL/GenBank/DDBJ whole genome shotgun (WGS) entry which is preliminary data.</text>
</comment>
<dbReference type="Proteomes" id="UP000626109">
    <property type="component" value="Unassembled WGS sequence"/>
</dbReference>
<sequence>MAEGLVALLRQPRSPQSVRPQSYVGSAAALGPVPLSPTRPGGPQLERQLEAIEARMLAMVAAQQVQHSADIREADKFSEFATKNMETRIEAVEHRQAALGSQVAELASAVKAIREQGRSEACRTSILLAAPLEASAEGLRAEAIGRTSLASADAALQAVHELESLVRAELKGFHRRFELLQDALEDRALAPLREVELQLREQNLA</sequence>
<organism evidence="1 2">
    <name type="scientific">Polarella glacialis</name>
    <name type="common">Dinoflagellate</name>
    <dbReference type="NCBI Taxonomy" id="89957"/>
    <lineage>
        <taxon>Eukaryota</taxon>
        <taxon>Sar</taxon>
        <taxon>Alveolata</taxon>
        <taxon>Dinophyceae</taxon>
        <taxon>Suessiales</taxon>
        <taxon>Suessiaceae</taxon>
        <taxon>Polarella</taxon>
    </lineage>
</organism>
<feature type="non-terminal residue" evidence="1">
    <location>
        <position position="205"/>
    </location>
</feature>
<name>A0A813G9U0_POLGL</name>
<evidence type="ECO:0000313" key="1">
    <source>
        <dbReference type="EMBL" id="CAE8623033.1"/>
    </source>
</evidence>
<dbReference type="EMBL" id="CAJNNW010000084">
    <property type="protein sequence ID" value="CAE8623033.1"/>
    <property type="molecule type" value="Genomic_DNA"/>
</dbReference>
<proteinExistence type="predicted"/>
<reference evidence="1" key="1">
    <citation type="submission" date="2021-02" db="EMBL/GenBank/DDBJ databases">
        <authorList>
            <person name="Dougan E. K."/>
            <person name="Rhodes N."/>
            <person name="Thang M."/>
            <person name="Chan C."/>
        </authorList>
    </citation>
    <scope>NUCLEOTIDE SEQUENCE</scope>
</reference>
<gene>
    <name evidence="1" type="ORF">PGLA2088_LOCUS164</name>
</gene>
<protein>
    <submittedName>
        <fullName evidence="1">Uncharacterized protein</fullName>
    </submittedName>
</protein>
<evidence type="ECO:0000313" key="2">
    <source>
        <dbReference type="Proteomes" id="UP000626109"/>
    </source>
</evidence>
<dbReference type="AlphaFoldDB" id="A0A813G9U0"/>
<accession>A0A813G9U0</accession>